<feature type="compositionally biased region" description="Low complexity" evidence="2">
    <location>
        <begin position="689"/>
        <end position="718"/>
    </location>
</feature>
<dbReference type="InterPro" id="IPR013083">
    <property type="entry name" value="Znf_RING/FYVE/PHD"/>
</dbReference>
<dbReference type="Gene3D" id="3.30.40.10">
    <property type="entry name" value="Zinc/RING finger domain, C3HC4 (zinc finger)"/>
    <property type="match status" value="1"/>
</dbReference>
<evidence type="ECO:0000256" key="2">
    <source>
        <dbReference type="SAM" id="MobiDB-lite"/>
    </source>
</evidence>
<protein>
    <recommendedName>
        <fullName evidence="3">RING-type domain-containing protein</fullName>
    </recommendedName>
</protein>
<feature type="region of interest" description="Disordered" evidence="2">
    <location>
        <begin position="567"/>
        <end position="622"/>
    </location>
</feature>
<dbReference type="EMBL" id="JABFUD020000007">
    <property type="protein sequence ID" value="KAI5077290.1"/>
    <property type="molecule type" value="Genomic_DNA"/>
</dbReference>
<evidence type="ECO:0000259" key="3">
    <source>
        <dbReference type="PROSITE" id="PS50089"/>
    </source>
</evidence>
<feature type="compositionally biased region" description="Basic and acidic residues" evidence="2">
    <location>
        <begin position="279"/>
        <end position="300"/>
    </location>
</feature>
<comment type="caution">
    <text evidence="4">The sequence shown here is derived from an EMBL/GenBank/DDBJ whole genome shotgun (WGS) entry which is preliminary data.</text>
</comment>
<name>A0A9D4ZLK8_ADICA</name>
<proteinExistence type="predicted"/>
<dbReference type="OrthoDB" id="6078042at2759"/>
<feature type="region of interest" description="Disordered" evidence="2">
    <location>
        <begin position="250"/>
        <end position="336"/>
    </location>
</feature>
<keyword evidence="1" id="KW-0479">Metal-binding</keyword>
<feature type="domain" description="RING-type" evidence="3">
    <location>
        <begin position="830"/>
        <end position="869"/>
    </location>
</feature>
<keyword evidence="1" id="KW-0862">Zinc</keyword>
<sequence>MAEEADSFEGSLESGQPLEGPSGAMDERLATLVHLQQLQQKQEVVQHRESQNADAGFRRGLEELVRDHLNTCMALASCSSLDPGISNKSTSTCISQPSPYNTLRDAPGGSLHDENHGLHAYATASSHNDILDDYDSAQGRDSDVPVFEMRDSAFCTVHHHIGEQETSDFERGSSGTLEQEQGDVNNSLADSHTSVQERPRSNILSIWAAERAQEMITTMERQAREAELLALAGLHTVSTLDASFLRESLTTGDSSMTGSSGTGEERRHRRPSSMVQMWRELEEARRLERERRVSEQRGSDTSRVVHNADLSHSSTQVHSEEVQAVESDGTQPQTEDFTDWEGNEAESIVMHNVGPSESDSVHTQEGEREHVRQIVQRLMTENGVQDMSSDANAQSRSTWLDENERERVRELAREWVRVTNEQRTIGQERGGRQRLQRVDASEQTNERHMAAESESFDESAVQVLNRRDRRFLNRQAILDLLMRAERDRQRELQLLVEHRAVSDFAHRQRLQSFLRGRFLRPGVVNEEERIPSSAAGELGQLRQRRAVSDLREGFRFRLESILRNQVNNRDTERANTRSATQRRRRRRRDEDQPAVQSLARESPSRRAPPPSGPPPESVTRGLQGHFAPRRVSELQNMEDSNDYNMELRELLGRRSVTNVLASDFRDRLDRLIRSFLQTQGRAPVAWDTAQQQQQQQQQQRRPRQQVQWPQQVPARQPTAVPPPPPPPPPQPLWQQEMQQGMWQRPLPPLHRPSYTDGESITELRADVSRLQQGMADLHRVMETCLEMQLDLQRSLRQELAGALQQMYEGKAIPEEAIDGSKWVSVKRGICCVCCDKNIDSLLYRCGHMCTCLNCASELIKKSGKCPMCRAPIKEVVRAFTVA</sequence>
<feature type="region of interest" description="Disordered" evidence="2">
    <location>
        <begin position="686"/>
        <end position="738"/>
    </location>
</feature>
<feature type="region of interest" description="Disordered" evidence="2">
    <location>
        <begin position="1"/>
        <end position="23"/>
    </location>
</feature>
<dbReference type="CDD" id="cd16647">
    <property type="entry name" value="mRING-HC-C3HC5_NEU1"/>
    <property type="match status" value="1"/>
</dbReference>
<keyword evidence="1" id="KW-0863">Zinc-finger</keyword>
<dbReference type="Pfam" id="PF13920">
    <property type="entry name" value="zf-C3HC4_3"/>
    <property type="match status" value="1"/>
</dbReference>
<dbReference type="Proteomes" id="UP000886520">
    <property type="component" value="Chromosome 7"/>
</dbReference>
<evidence type="ECO:0000256" key="1">
    <source>
        <dbReference type="PROSITE-ProRule" id="PRU00175"/>
    </source>
</evidence>
<feature type="compositionally biased region" description="Polar residues" evidence="2">
    <location>
        <begin position="173"/>
        <end position="194"/>
    </location>
</feature>
<reference evidence="4" key="1">
    <citation type="submission" date="2021-01" db="EMBL/GenBank/DDBJ databases">
        <title>Adiantum capillus-veneris genome.</title>
        <authorList>
            <person name="Fang Y."/>
            <person name="Liao Q."/>
        </authorList>
    </citation>
    <scope>NUCLEOTIDE SEQUENCE</scope>
    <source>
        <strain evidence="4">H3</strain>
        <tissue evidence="4">Leaf</tissue>
    </source>
</reference>
<accession>A0A9D4ZLK8</accession>
<feature type="region of interest" description="Disordered" evidence="2">
    <location>
        <begin position="164"/>
        <end position="197"/>
    </location>
</feature>
<feature type="compositionally biased region" description="Pro residues" evidence="2">
    <location>
        <begin position="719"/>
        <end position="731"/>
    </location>
</feature>
<organism evidence="4 5">
    <name type="scientific">Adiantum capillus-veneris</name>
    <name type="common">Maidenhair fern</name>
    <dbReference type="NCBI Taxonomy" id="13818"/>
    <lineage>
        <taxon>Eukaryota</taxon>
        <taxon>Viridiplantae</taxon>
        <taxon>Streptophyta</taxon>
        <taxon>Embryophyta</taxon>
        <taxon>Tracheophyta</taxon>
        <taxon>Polypodiopsida</taxon>
        <taxon>Polypodiidae</taxon>
        <taxon>Polypodiales</taxon>
        <taxon>Pteridineae</taxon>
        <taxon>Pteridaceae</taxon>
        <taxon>Vittarioideae</taxon>
        <taxon>Adiantum</taxon>
    </lineage>
</organism>
<feature type="compositionally biased region" description="Pro residues" evidence="2">
    <location>
        <begin position="606"/>
        <end position="616"/>
    </location>
</feature>
<dbReference type="GO" id="GO:0008270">
    <property type="term" value="F:zinc ion binding"/>
    <property type="evidence" value="ECO:0007669"/>
    <property type="project" value="UniProtKB-KW"/>
</dbReference>
<dbReference type="InterPro" id="IPR001841">
    <property type="entry name" value="Znf_RING"/>
</dbReference>
<dbReference type="SUPFAM" id="SSF57850">
    <property type="entry name" value="RING/U-box"/>
    <property type="match status" value="1"/>
</dbReference>
<feature type="compositionally biased region" description="Basic and acidic residues" evidence="2">
    <location>
        <begin position="436"/>
        <end position="451"/>
    </location>
</feature>
<feature type="compositionally biased region" description="Low complexity" evidence="2">
    <location>
        <begin position="250"/>
        <end position="259"/>
    </location>
</feature>
<keyword evidence="5" id="KW-1185">Reference proteome</keyword>
<dbReference type="AlphaFoldDB" id="A0A9D4ZLK8"/>
<feature type="compositionally biased region" description="Polar residues" evidence="2">
    <location>
        <begin position="301"/>
        <end position="317"/>
    </location>
</feature>
<gene>
    <name evidence="4" type="ORF">GOP47_0007114</name>
</gene>
<dbReference type="PANTHER" id="PTHR46519:SF2">
    <property type="entry name" value="RING_U-BOX SUPERFAMILY PROTEIN"/>
    <property type="match status" value="1"/>
</dbReference>
<dbReference type="PROSITE" id="PS50089">
    <property type="entry name" value="ZF_RING_2"/>
    <property type="match status" value="1"/>
</dbReference>
<evidence type="ECO:0000313" key="4">
    <source>
        <dbReference type="EMBL" id="KAI5077290.1"/>
    </source>
</evidence>
<feature type="region of interest" description="Disordered" evidence="2">
    <location>
        <begin position="427"/>
        <end position="454"/>
    </location>
</feature>
<dbReference type="PANTHER" id="PTHR46519">
    <property type="entry name" value="RING/U-BOX SUPERFAMILY PROTEIN"/>
    <property type="match status" value="1"/>
</dbReference>
<evidence type="ECO:0000313" key="5">
    <source>
        <dbReference type="Proteomes" id="UP000886520"/>
    </source>
</evidence>